<evidence type="ECO:0000313" key="3">
    <source>
        <dbReference type="Proteomes" id="UP000076947"/>
    </source>
</evidence>
<gene>
    <name evidence="2" type="ORF">AYJ05_03515</name>
</gene>
<dbReference type="Gene3D" id="1.10.10.10">
    <property type="entry name" value="Winged helix-like DNA-binding domain superfamily/Winged helix DNA-binding domain"/>
    <property type="match status" value="1"/>
</dbReference>
<dbReference type="PANTHER" id="PTHR33164:SF99">
    <property type="entry name" value="MARR FAMILY REGULATORY PROTEIN"/>
    <property type="match status" value="1"/>
</dbReference>
<keyword evidence="3" id="KW-1185">Reference proteome</keyword>
<dbReference type="PANTHER" id="PTHR33164">
    <property type="entry name" value="TRANSCRIPTIONAL REGULATOR, MARR FAMILY"/>
    <property type="match status" value="1"/>
</dbReference>
<dbReference type="InterPro" id="IPR000835">
    <property type="entry name" value="HTH_MarR-typ"/>
</dbReference>
<comment type="caution">
    <text evidence="2">The sequence shown here is derived from an EMBL/GenBank/DDBJ whole genome shotgun (WGS) entry which is preliminary data.</text>
</comment>
<organism evidence="2 3">
    <name type="scientific">Corynebacterium stationis</name>
    <dbReference type="NCBI Taxonomy" id="1705"/>
    <lineage>
        <taxon>Bacteria</taxon>
        <taxon>Bacillati</taxon>
        <taxon>Actinomycetota</taxon>
        <taxon>Actinomycetes</taxon>
        <taxon>Mycobacteriales</taxon>
        <taxon>Corynebacteriaceae</taxon>
        <taxon>Corynebacterium</taxon>
    </lineage>
</organism>
<feature type="domain" description="HTH marR-type" evidence="1">
    <location>
        <begin position="1"/>
        <end position="147"/>
    </location>
</feature>
<dbReference type="SUPFAM" id="SSF46785">
    <property type="entry name" value="Winged helix' DNA-binding domain"/>
    <property type="match status" value="1"/>
</dbReference>
<dbReference type="InterPro" id="IPR036390">
    <property type="entry name" value="WH_DNA-bd_sf"/>
</dbReference>
<protein>
    <submittedName>
        <fullName evidence="2">MarR family transcriptional regulator</fullName>
    </submittedName>
</protein>
<dbReference type="OrthoDB" id="8635520at2"/>
<dbReference type="STRING" id="1705.CA21670_03280"/>
<dbReference type="RefSeq" id="WP_066840013.1">
    <property type="nucleotide sequence ID" value="NZ_LSTQ01000023.1"/>
</dbReference>
<dbReference type="Pfam" id="PF01047">
    <property type="entry name" value="MarR"/>
    <property type="match status" value="1"/>
</dbReference>
<dbReference type="GO" id="GO:0006950">
    <property type="term" value="P:response to stress"/>
    <property type="evidence" value="ECO:0007669"/>
    <property type="project" value="TreeGrafter"/>
</dbReference>
<reference evidence="3" key="1">
    <citation type="submission" date="2016-02" db="EMBL/GenBank/DDBJ databases">
        <authorList>
            <person name="Kaur G."/>
            <person name="Nair G.R."/>
            <person name="Mayilraj S."/>
        </authorList>
    </citation>
    <scope>NUCLEOTIDE SEQUENCE [LARGE SCALE GENOMIC DNA]</scope>
    <source>
        <strain evidence="3">GA-15</strain>
    </source>
</reference>
<dbReference type="SMART" id="SM00347">
    <property type="entry name" value="HTH_MARR"/>
    <property type="match status" value="1"/>
</dbReference>
<evidence type="ECO:0000259" key="1">
    <source>
        <dbReference type="PROSITE" id="PS50995"/>
    </source>
</evidence>
<dbReference type="AlphaFoldDB" id="A0A177ICH1"/>
<evidence type="ECO:0000313" key="2">
    <source>
        <dbReference type="EMBL" id="OAH26528.1"/>
    </source>
</evidence>
<dbReference type="EMBL" id="LSTQ01000023">
    <property type="protein sequence ID" value="OAH26528.1"/>
    <property type="molecule type" value="Genomic_DNA"/>
</dbReference>
<dbReference type="PROSITE" id="PS50995">
    <property type="entry name" value="HTH_MARR_2"/>
    <property type="match status" value="1"/>
</dbReference>
<accession>A0A177ICH1</accession>
<dbReference type="InterPro" id="IPR036388">
    <property type="entry name" value="WH-like_DNA-bd_sf"/>
</dbReference>
<dbReference type="InterPro" id="IPR039422">
    <property type="entry name" value="MarR/SlyA-like"/>
</dbReference>
<dbReference type="Proteomes" id="UP000076947">
    <property type="component" value="Unassembled WGS sequence"/>
</dbReference>
<name>A0A177ICH1_9CORY</name>
<dbReference type="PRINTS" id="PR00598">
    <property type="entry name" value="HTHMARR"/>
</dbReference>
<proteinExistence type="predicted"/>
<sequence>MDETRWLSQREQEAWVRFAAVLELLPSALDTQLNKDTGLTHFEYFCLSVLSETSGRKLLTSELAARTNASLPRLSRVLTKLESREFITRAPCTSDRRATEVTLTDSGWDKVVASAPGHVAEVRRLVIDTLEPEEIDQLANISAKLLTRLDPDQRMLASSPLYRRR</sequence>
<dbReference type="GO" id="GO:0003700">
    <property type="term" value="F:DNA-binding transcription factor activity"/>
    <property type="evidence" value="ECO:0007669"/>
    <property type="project" value="InterPro"/>
</dbReference>